<dbReference type="EMBL" id="JADYTN010000012">
    <property type="protein sequence ID" value="MCF2563811.1"/>
    <property type="molecule type" value="Genomic_DNA"/>
</dbReference>
<reference evidence="1 2" key="1">
    <citation type="submission" date="2020-12" db="EMBL/GenBank/DDBJ databases">
        <title>Whole genome sequences of gut porcine anaerobes.</title>
        <authorList>
            <person name="Kubasova T."/>
            <person name="Jahodarova E."/>
            <person name="Rychlik I."/>
        </authorList>
    </citation>
    <scope>NUCLEOTIDE SEQUENCE [LARGE SCALE GENOMIC DNA]</scope>
    <source>
        <strain evidence="1 2">An925</strain>
    </source>
</reference>
<name>A0ABS9CIU0_9BACT</name>
<comment type="caution">
    <text evidence="1">The sequence shown here is derived from an EMBL/GenBank/DDBJ whole genome shotgun (WGS) entry which is preliminary data.</text>
</comment>
<organism evidence="1 2">
    <name type="scientific">Xylanibacter brevis</name>
    <dbReference type="NCBI Taxonomy" id="83231"/>
    <lineage>
        <taxon>Bacteria</taxon>
        <taxon>Pseudomonadati</taxon>
        <taxon>Bacteroidota</taxon>
        <taxon>Bacteroidia</taxon>
        <taxon>Bacteroidales</taxon>
        <taxon>Prevotellaceae</taxon>
        <taxon>Xylanibacter</taxon>
    </lineage>
</organism>
<evidence type="ECO:0000313" key="1">
    <source>
        <dbReference type="EMBL" id="MCF2563811.1"/>
    </source>
</evidence>
<dbReference type="RefSeq" id="WP_301638060.1">
    <property type="nucleotide sequence ID" value="NZ_JADYTN010000012.1"/>
</dbReference>
<sequence length="51" mass="6147">MIDKTELKEYEEQLKTIGITEETKQKEVLEYFYQLGKIIYKINVGRYGEEN</sequence>
<evidence type="ECO:0000313" key="2">
    <source>
        <dbReference type="Proteomes" id="UP001200470"/>
    </source>
</evidence>
<dbReference type="Proteomes" id="UP001200470">
    <property type="component" value="Unassembled WGS sequence"/>
</dbReference>
<keyword evidence="2" id="KW-1185">Reference proteome</keyword>
<protein>
    <submittedName>
        <fullName evidence="1">Uncharacterized protein</fullName>
    </submittedName>
</protein>
<accession>A0ABS9CIU0</accession>
<gene>
    <name evidence="1" type="ORF">I6E12_06765</name>
</gene>
<proteinExistence type="predicted"/>